<feature type="region of interest" description="Disordered" evidence="11">
    <location>
        <begin position="945"/>
        <end position="977"/>
    </location>
</feature>
<dbReference type="SMART" id="SM00355">
    <property type="entry name" value="ZnF_C2H2"/>
    <property type="match status" value="5"/>
</dbReference>
<keyword evidence="6" id="KW-0862">Zinc</keyword>
<dbReference type="EMBL" id="OB661173">
    <property type="protein sequence ID" value="CAD7227527.1"/>
    <property type="molecule type" value="Genomic_DNA"/>
</dbReference>
<evidence type="ECO:0000256" key="5">
    <source>
        <dbReference type="ARBA" id="ARBA00022771"/>
    </source>
</evidence>
<sequence length="1219" mass="130061">MTAAMMPDYLSSSLAAARGFDLPPPSTLASTDVPFDGSRLSTPRPTSVRQTRKRALSTSPYPDSFDINSMIRFSPNSLVSMIHGSRSSSASAGSYGHLSAGHLSPAFGLHPGMSTGHLQQLHQLMRSGSLPTSPAAFLSHPGMLTPFHHQTGMFIPPPFHMPPAVPAASAKNEPQGSPKVESSAIVSSTVDSSDEPTPPGDAVKKKSSSSPKHRSSSHRRSSSPPSAPFPHFLSHAHATPSRSEADTPAGEKDEPDFQETNCHWKGCGREFMNPDDLVKHINNDHIHANKKSFVCRWEHCCREEKPFKAQYMLVVHMRRHTGEKPHRCTRQSQAALSAVDMATVSPDPRRCYKAYSRLENLKTHLRSHTGEKPYMCEFPGCTKAFSNASDRAKHQNRTHSNEKPYVCKAPDCTKRYTDPSSLRKHVKTVHGPDFYASKKHKGNDHPGYNPSSVTSRDGSMGGGHPSPSTPMSEFAKTASVSSPSVKSEEANSPGTPSGGAEGGGLGGAAGGGSGPEPMSDSLMGGGYHHQPISENHVSTTVDALEEDEGLDLWSENEATPRRVVEGGRGIGGGGGTMALSAPIPGPPSLAKRKGVKGGRMAVKGTTTTTFSNDRRMTDLLVTLSPHSPSDRRMTDLHRKINDLRMTGAAAGAVASSAGARGKEGGPHSLSGPSRRGSSQSSSASSAYGSMRPSLCSRRSSENSQMSAPHRPLPPSSPAFDSGSPSASRRGSESSRLQPSADYSTPSYLQTSSHLQRLQRRALGGGFGPSGNLVGQPQSAPQPHSSNGSSYAAGPPSRRASDPVGYNPSQYPTPYPASQSRGEGYSLPPTAAHGARLTRHNSYGDFSSYDAYASGLRSHGYGQNMGGATLQPINYSTQVAQQQQPRYPSMGGPHPQSTAYQYPSEPANTGMQPCADASNRSMPGYPQYPTGNAAETTAGYPARDQVRFASPGLPPPPAYPSNNPASLNAQSAMPQSAALPTDGAEYYQQRNLPPTQYAYPSAAGSTGPQQQASGYTAPVNNPAMYNMSTPTTPFPTEPQQAWTSPANPPQPGPFHCCGHPALPNLPYQMYRQPCQSCQSRNCTPVPSANYRASVQQQWVNNVPPETRENMVFASQPVNRETVQASAVPAAADSTGGAPMRSDAYQRTLEYVQQCQQWRQQQGGPPKADAAREATQQIPKPPDQINPEVPVAPPPGNMIVADMNGSLNALSEENRYWQMMQ</sequence>
<dbReference type="InterPro" id="IPR036236">
    <property type="entry name" value="Znf_C2H2_sf"/>
</dbReference>
<dbReference type="FunFam" id="3.30.160.60:FF:000036">
    <property type="entry name" value="GLI family zinc finger 3"/>
    <property type="match status" value="1"/>
</dbReference>
<evidence type="ECO:0000256" key="2">
    <source>
        <dbReference type="ARBA" id="ARBA00010831"/>
    </source>
</evidence>
<feature type="region of interest" description="Disordered" evidence="11">
    <location>
        <begin position="27"/>
        <end position="60"/>
    </location>
</feature>
<reference evidence="12" key="1">
    <citation type="submission" date="2020-11" db="EMBL/GenBank/DDBJ databases">
        <authorList>
            <person name="Tran Van P."/>
        </authorList>
    </citation>
    <scope>NUCLEOTIDE SEQUENCE</scope>
</reference>
<evidence type="ECO:0000256" key="8">
    <source>
        <dbReference type="ARBA" id="ARBA00023125"/>
    </source>
</evidence>
<feature type="compositionally biased region" description="Polar residues" evidence="11">
    <location>
        <begin position="39"/>
        <end position="49"/>
    </location>
</feature>
<dbReference type="GO" id="GO:0008270">
    <property type="term" value="F:zinc ion binding"/>
    <property type="evidence" value="ECO:0007669"/>
    <property type="project" value="UniProtKB-KW"/>
</dbReference>
<keyword evidence="7" id="KW-0805">Transcription regulation</keyword>
<name>A0A7R8ZPI9_9CRUS</name>
<keyword evidence="3" id="KW-0479">Metal-binding</keyword>
<evidence type="ECO:0000256" key="7">
    <source>
        <dbReference type="ARBA" id="ARBA00023015"/>
    </source>
</evidence>
<protein>
    <submittedName>
        <fullName evidence="12">Uncharacterized protein</fullName>
    </submittedName>
</protein>
<feature type="region of interest" description="Disordered" evidence="11">
    <location>
        <begin position="651"/>
        <end position="832"/>
    </location>
</feature>
<feature type="compositionally biased region" description="Basic residues" evidence="11">
    <location>
        <begin position="205"/>
        <end position="221"/>
    </location>
</feature>
<dbReference type="FunFam" id="3.30.160.60:FF:000019">
    <property type="entry name" value="GLI family zinc finger 3"/>
    <property type="match status" value="1"/>
</dbReference>
<evidence type="ECO:0000256" key="3">
    <source>
        <dbReference type="ARBA" id="ARBA00022723"/>
    </source>
</evidence>
<dbReference type="InterPro" id="IPR056436">
    <property type="entry name" value="Znf-C2H2_ZIC1-5/GLI1-3-like"/>
</dbReference>
<feature type="compositionally biased region" description="Gly residues" evidence="11">
    <location>
        <begin position="496"/>
        <end position="514"/>
    </location>
</feature>
<organism evidence="12">
    <name type="scientific">Cyprideis torosa</name>
    <dbReference type="NCBI Taxonomy" id="163714"/>
    <lineage>
        <taxon>Eukaryota</taxon>
        <taxon>Metazoa</taxon>
        <taxon>Ecdysozoa</taxon>
        <taxon>Arthropoda</taxon>
        <taxon>Crustacea</taxon>
        <taxon>Oligostraca</taxon>
        <taxon>Ostracoda</taxon>
        <taxon>Podocopa</taxon>
        <taxon>Podocopida</taxon>
        <taxon>Cytherocopina</taxon>
        <taxon>Cytheroidea</taxon>
        <taxon>Cytherideidae</taxon>
        <taxon>Cyprideis</taxon>
    </lineage>
</organism>
<proteinExistence type="inferred from homology"/>
<dbReference type="FunFam" id="3.30.160.60:FF:000068">
    <property type="entry name" value="GLI family zinc finger 3"/>
    <property type="match status" value="1"/>
</dbReference>
<dbReference type="PROSITE" id="PS50157">
    <property type="entry name" value="ZINC_FINGER_C2H2_2"/>
    <property type="match status" value="5"/>
</dbReference>
<dbReference type="PROSITE" id="PS00028">
    <property type="entry name" value="ZINC_FINGER_C2H2_1"/>
    <property type="match status" value="3"/>
</dbReference>
<dbReference type="InterPro" id="IPR013087">
    <property type="entry name" value="Znf_C2H2_type"/>
</dbReference>
<dbReference type="InterPro" id="IPR043359">
    <property type="entry name" value="GLI-like"/>
</dbReference>
<gene>
    <name evidence="12" type="ORF">CTOB1V02_LOCUS5431</name>
</gene>
<dbReference type="GO" id="GO:0000122">
    <property type="term" value="P:negative regulation of transcription by RNA polymerase II"/>
    <property type="evidence" value="ECO:0007669"/>
    <property type="project" value="UniProtKB-ARBA"/>
</dbReference>
<dbReference type="GO" id="GO:0140297">
    <property type="term" value="F:DNA-binding transcription factor binding"/>
    <property type="evidence" value="ECO:0007669"/>
    <property type="project" value="UniProtKB-ARBA"/>
</dbReference>
<evidence type="ECO:0000256" key="9">
    <source>
        <dbReference type="ARBA" id="ARBA00023163"/>
    </source>
</evidence>
<dbReference type="Pfam" id="PF00096">
    <property type="entry name" value="zf-C2H2"/>
    <property type="match status" value="1"/>
</dbReference>
<feature type="compositionally biased region" description="Low complexity" evidence="11">
    <location>
        <begin position="959"/>
        <end position="968"/>
    </location>
</feature>
<feature type="compositionally biased region" description="Polar residues" evidence="11">
    <location>
        <begin position="736"/>
        <end position="755"/>
    </location>
</feature>
<feature type="compositionally biased region" description="Basic and acidic residues" evidence="11">
    <location>
        <begin position="243"/>
        <end position="252"/>
    </location>
</feature>
<dbReference type="Pfam" id="PF23561">
    <property type="entry name" value="zf-C2H2_15"/>
    <property type="match status" value="1"/>
</dbReference>
<feature type="compositionally biased region" description="Low complexity" evidence="11">
    <location>
        <begin position="182"/>
        <end position="191"/>
    </location>
</feature>
<keyword evidence="4" id="KW-0677">Repeat</keyword>
<keyword evidence="10" id="KW-0539">Nucleus</keyword>
<feature type="region of interest" description="Disordered" evidence="11">
    <location>
        <begin position="433"/>
        <end position="533"/>
    </location>
</feature>
<comment type="similarity">
    <text evidence="2">Belongs to the GLI C2H2-type zinc-finger protein family.</text>
</comment>
<dbReference type="GO" id="GO:0000981">
    <property type="term" value="F:DNA-binding transcription factor activity, RNA polymerase II-specific"/>
    <property type="evidence" value="ECO:0007669"/>
    <property type="project" value="TreeGrafter"/>
</dbReference>
<keyword evidence="9" id="KW-0804">Transcription</keyword>
<accession>A0A7R8ZPI9</accession>
<feature type="region of interest" description="Disordered" evidence="11">
    <location>
        <begin position="165"/>
        <end position="258"/>
    </location>
</feature>
<dbReference type="GO" id="GO:0000978">
    <property type="term" value="F:RNA polymerase II cis-regulatory region sequence-specific DNA binding"/>
    <property type="evidence" value="ECO:0007669"/>
    <property type="project" value="TreeGrafter"/>
</dbReference>
<dbReference type="PANTHER" id="PTHR45718:SF4">
    <property type="entry name" value="TRANSCRIPTIONAL ACTIVATOR CUBITUS INTERRUPTUS"/>
    <property type="match status" value="1"/>
</dbReference>
<evidence type="ECO:0000256" key="10">
    <source>
        <dbReference type="ARBA" id="ARBA00023242"/>
    </source>
</evidence>
<dbReference type="SUPFAM" id="SSF57667">
    <property type="entry name" value="beta-beta-alpha zinc fingers"/>
    <property type="match status" value="4"/>
</dbReference>
<evidence type="ECO:0000313" key="12">
    <source>
        <dbReference type="EMBL" id="CAD7227527.1"/>
    </source>
</evidence>
<evidence type="ECO:0000256" key="4">
    <source>
        <dbReference type="ARBA" id="ARBA00022737"/>
    </source>
</evidence>
<dbReference type="PANTHER" id="PTHR45718">
    <property type="entry name" value="TRANSCRIPTIONAL ACTIVATOR CUBITUS INTERRUPTUS"/>
    <property type="match status" value="1"/>
</dbReference>
<dbReference type="FunFam" id="3.30.160.60:FF:000031">
    <property type="entry name" value="GLI family zinc finger 3"/>
    <property type="match status" value="1"/>
</dbReference>
<feature type="compositionally biased region" description="Low complexity" evidence="11">
    <location>
        <begin position="666"/>
        <end position="693"/>
    </location>
</feature>
<evidence type="ECO:0000256" key="11">
    <source>
        <dbReference type="SAM" id="MobiDB-lite"/>
    </source>
</evidence>
<dbReference type="Gene3D" id="3.30.160.60">
    <property type="entry name" value="Classic Zinc Finger"/>
    <property type="match status" value="5"/>
</dbReference>
<keyword evidence="5" id="KW-0863">Zinc-finger</keyword>
<feature type="region of interest" description="Disordered" evidence="11">
    <location>
        <begin position="1159"/>
        <end position="1185"/>
    </location>
</feature>
<dbReference type="GO" id="GO:0005634">
    <property type="term" value="C:nucleus"/>
    <property type="evidence" value="ECO:0007669"/>
    <property type="project" value="UniProtKB-SubCell"/>
</dbReference>
<evidence type="ECO:0000256" key="1">
    <source>
        <dbReference type="ARBA" id="ARBA00004123"/>
    </source>
</evidence>
<keyword evidence="8" id="KW-0238">DNA-binding</keyword>
<feature type="region of interest" description="Disordered" evidence="11">
    <location>
        <begin position="579"/>
        <end position="599"/>
    </location>
</feature>
<dbReference type="AlphaFoldDB" id="A0A7R8ZPI9"/>
<feature type="compositionally biased region" description="Polar residues" evidence="11">
    <location>
        <begin position="772"/>
        <end position="789"/>
    </location>
</feature>
<comment type="subcellular location">
    <subcellularLocation>
        <location evidence="1">Nucleus</location>
    </subcellularLocation>
</comment>
<feature type="compositionally biased region" description="Polar residues" evidence="11">
    <location>
        <begin position="806"/>
        <end position="820"/>
    </location>
</feature>
<evidence type="ECO:0000256" key="6">
    <source>
        <dbReference type="ARBA" id="ARBA00022833"/>
    </source>
</evidence>
<dbReference type="OrthoDB" id="6382242at2759"/>